<evidence type="ECO:0000313" key="2">
    <source>
        <dbReference type="Proteomes" id="UP001157353"/>
    </source>
</evidence>
<dbReference type="Proteomes" id="UP001157353">
    <property type="component" value="Unassembled WGS sequence"/>
</dbReference>
<dbReference type="EMBL" id="BSPQ01000002">
    <property type="protein sequence ID" value="GLS90091.1"/>
    <property type="molecule type" value="Genomic_DNA"/>
</dbReference>
<protein>
    <submittedName>
        <fullName evidence="1">Uncharacterized protein</fullName>
    </submittedName>
</protein>
<evidence type="ECO:0000313" key="1">
    <source>
        <dbReference type="EMBL" id="GLS90091.1"/>
    </source>
</evidence>
<dbReference type="RefSeq" id="WP_284203214.1">
    <property type="nucleotide sequence ID" value="NZ_BSPQ01000002.1"/>
</dbReference>
<proteinExistence type="predicted"/>
<name>A0ABQ6DZA3_9GAMM</name>
<keyword evidence="2" id="KW-1185">Reference proteome</keyword>
<reference evidence="2" key="1">
    <citation type="journal article" date="2019" name="Int. J. Syst. Evol. Microbiol.">
        <title>The Global Catalogue of Microorganisms (GCM) 10K type strain sequencing project: providing services to taxonomists for standard genome sequencing and annotation.</title>
        <authorList>
            <consortium name="The Broad Institute Genomics Platform"/>
            <consortium name="The Broad Institute Genome Sequencing Center for Infectious Disease"/>
            <person name="Wu L."/>
            <person name="Ma J."/>
        </authorList>
    </citation>
    <scope>NUCLEOTIDE SEQUENCE [LARGE SCALE GENOMIC DNA]</scope>
    <source>
        <strain evidence="2">NBRC 103166</strain>
    </source>
</reference>
<organism evidence="1 2">
    <name type="scientific">Psychromonas marina</name>
    <dbReference type="NCBI Taxonomy" id="88364"/>
    <lineage>
        <taxon>Bacteria</taxon>
        <taxon>Pseudomonadati</taxon>
        <taxon>Pseudomonadota</taxon>
        <taxon>Gammaproteobacteria</taxon>
        <taxon>Alteromonadales</taxon>
        <taxon>Psychromonadaceae</taxon>
        <taxon>Psychromonas</taxon>
    </lineage>
</organism>
<gene>
    <name evidence="1" type="ORF">GCM10007916_11580</name>
</gene>
<sequence>MQNVIEERPYVIQEVNRILDKEVANRINLVGSLPGACLRRVKSLDSKLSMIGKQIDTSYLTLELSKSITVFDQDRTRLVLLLDGLQHVEVVDQKQIMLNAVNNINTAINRPYNCSFDETVGLLASLVESIERFRLLIEGADKDTVH</sequence>
<comment type="caution">
    <text evidence="1">The sequence shown here is derived from an EMBL/GenBank/DDBJ whole genome shotgun (WGS) entry which is preliminary data.</text>
</comment>
<accession>A0ABQ6DZA3</accession>